<dbReference type="SUPFAM" id="SSF52540">
    <property type="entry name" value="P-loop containing nucleoside triphosphate hydrolases"/>
    <property type="match status" value="1"/>
</dbReference>
<reference evidence="2 3" key="1">
    <citation type="submission" date="2017-09" db="EMBL/GenBank/DDBJ databases">
        <authorList>
            <person name="Ehlers B."/>
            <person name="Leendertz F.H."/>
        </authorList>
    </citation>
    <scope>NUCLEOTIDE SEQUENCE [LARGE SCALE GENOMIC DNA]</scope>
    <source>
        <strain evidence="2 3">Nm42</strain>
    </source>
</reference>
<dbReference type="AlphaFoldDB" id="A0A286ALJ8"/>
<dbReference type="CDD" id="cd05386">
    <property type="entry name" value="TraL"/>
    <property type="match status" value="1"/>
</dbReference>
<dbReference type="InterPro" id="IPR027417">
    <property type="entry name" value="P-loop_NTPase"/>
</dbReference>
<dbReference type="InterPro" id="IPR002586">
    <property type="entry name" value="CobQ/CobB/MinD/ParA_Nub-bd_dom"/>
</dbReference>
<dbReference type="EMBL" id="OCMU01000004">
    <property type="protein sequence ID" value="SOD22773.1"/>
    <property type="molecule type" value="Genomic_DNA"/>
</dbReference>
<dbReference type="Gene3D" id="3.40.50.300">
    <property type="entry name" value="P-loop containing nucleotide triphosphate hydrolases"/>
    <property type="match status" value="1"/>
</dbReference>
<gene>
    <name evidence="2" type="ORF">SAMN06297164_3583</name>
</gene>
<dbReference type="Pfam" id="PF01656">
    <property type="entry name" value="CbiA"/>
    <property type="match status" value="1"/>
</dbReference>
<organism evidence="2 3">
    <name type="scientific">Nitrosomonas ureae</name>
    <dbReference type="NCBI Taxonomy" id="44577"/>
    <lineage>
        <taxon>Bacteria</taxon>
        <taxon>Pseudomonadati</taxon>
        <taxon>Pseudomonadota</taxon>
        <taxon>Betaproteobacteria</taxon>
        <taxon>Nitrosomonadales</taxon>
        <taxon>Nitrosomonadaceae</taxon>
        <taxon>Nitrosomonas</taxon>
    </lineage>
</organism>
<sequence>MAKKVNIVLQGKGGVGKSFIASVMAQYYYSKNKTPLCIDTDPVNATFHGFKALNVKRLDLMEDDEIDPHKFDSLIDLISKSKTDVIIDNGASTFVPLSHYLISNRIPALLEKSGLELVLHTVITGGQALNDTLNGFQKMIKQFPDDVPFVVWLNPFWGKIELEGKNFESLRVYLENKNRVSAIINIPKYKPETFGRDLADALQAKLTFDDAIKQPESTIMSRQRISIIRGDLFDQLELASPVLT</sequence>
<dbReference type="Proteomes" id="UP000219335">
    <property type="component" value="Unassembled WGS sequence"/>
</dbReference>
<protein>
    <submittedName>
        <fullName evidence="2">CobQ/CobB/MinD/ParA nucleotide binding domain-containing protein</fullName>
    </submittedName>
</protein>
<name>A0A286ALJ8_9PROT</name>
<accession>A0A286ALJ8</accession>
<dbReference type="RefSeq" id="WP_097107606.1">
    <property type="nucleotide sequence ID" value="NZ_OCMU01000004.1"/>
</dbReference>
<feature type="domain" description="CobQ/CobB/MinD/ParA nucleotide binding" evidence="1">
    <location>
        <begin position="8"/>
        <end position="143"/>
    </location>
</feature>
<evidence type="ECO:0000313" key="3">
    <source>
        <dbReference type="Proteomes" id="UP000219335"/>
    </source>
</evidence>
<evidence type="ECO:0000259" key="1">
    <source>
        <dbReference type="Pfam" id="PF01656"/>
    </source>
</evidence>
<proteinExistence type="predicted"/>
<evidence type="ECO:0000313" key="2">
    <source>
        <dbReference type="EMBL" id="SOD22773.1"/>
    </source>
</evidence>
<dbReference type="NCBIfam" id="NF010461">
    <property type="entry name" value="PRK13886.1"/>
    <property type="match status" value="1"/>
</dbReference>